<keyword evidence="2" id="KW-1185">Reference proteome</keyword>
<proteinExistence type="predicted"/>
<reference evidence="1 2" key="1">
    <citation type="submission" date="2013-08" db="EMBL/GenBank/DDBJ databases">
        <title>Intrasporangium oryzae NRRL B-24470.</title>
        <authorList>
            <person name="Liu H."/>
            <person name="Wang G."/>
        </authorList>
    </citation>
    <scope>NUCLEOTIDE SEQUENCE [LARGE SCALE GENOMIC DNA]</scope>
    <source>
        <strain evidence="1 2">NRRL B-24470</strain>
    </source>
</reference>
<dbReference type="EMBL" id="AWSA01000047">
    <property type="protein sequence ID" value="EWT00322.1"/>
    <property type="molecule type" value="Genomic_DNA"/>
</dbReference>
<name>W9G4T0_9MICO</name>
<dbReference type="Proteomes" id="UP000019489">
    <property type="component" value="Unassembled WGS sequence"/>
</dbReference>
<organism evidence="1 2">
    <name type="scientific">Intrasporangium oryzae NRRL B-24470</name>
    <dbReference type="NCBI Taxonomy" id="1386089"/>
    <lineage>
        <taxon>Bacteria</taxon>
        <taxon>Bacillati</taxon>
        <taxon>Actinomycetota</taxon>
        <taxon>Actinomycetes</taxon>
        <taxon>Micrococcales</taxon>
        <taxon>Intrasporangiaceae</taxon>
        <taxon>Intrasporangium</taxon>
    </lineage>
</organism>
<dbReference type="eggNOG" id="ENOG50328I5">
    <property type="taxonomic scope" value="Bacteria"/>
</dbReference>
<dbReference type="STRING" id="1386089.N865_16350"/>
<gene>
    <name evidence="1" type="ORF">N865_16350</name>
</gene>
<sequence length="81" mass="8429">MNNTTMMTNAAACVVSVRPRPVSHLLVADRADRQGTTVSIAAYRGAALSGFGAPAQGDTSVVVTTLKTFDVARSRLGRPPV</sequence>
<protein>
    <submittedName>
        <fullName evidence="1">Uncharacterized protein</fullName>
    </submittedName>
</protein>
<dbReference type="RefSeq" id="WP_034808652.1">
    <property type="nucleotide sequence ID" value="NZ_AWSA01000047.1"/>
</dbReference>
<evidence type="ECO:0000313" key="1">
    <source>
        <dbReference type="EMBL" id="EWT00322.1"/>
    </source>
</evidence>
<dbReference type="AlphaFoldDB" id="W9G4T0"/>
<accession>W9G4T0</accession>
<evidence type="ECO:0000313" key="2">
    <source>
        <dbReference type="Proteomes" id="UP000019489"/>
    </source>
</evidence>
<comment type="caution">
    <text evidence="1">The sequence shown here is derived from an EMBL/GenBank/DDBJ whole genome shotgun (WGS) entry which is preliminary data.</text>
</comment>
<dbReference type="OrthoDB" id="4867453at2"/>